<accession>A0A6J7D757</accession>
<dbReference type="Pfam" id="PF02585">
    <property type="entry name" value="PIG-L"/>
    <property type="match status" value="1"/>
</dbReference>
<evidence type="ECO:0000313" key="2">
    <source>
        <dbReference type="EMBL" id="CAB4866637.1"/>
    </source>
</evidence>
<gene>
    <name evidence="1" type="ORF">UFOPK3164_00495</name>
    <name evidence="2" type="ORF">UFOPK3427_00530</name>
    <name evidence="3" type="ORF">UFOPK4112_01625</name>
</gene>
<dbReference type="Gene3D" id="3.40.50.10320">
    <property type="entry name" value="LmbE-like"/>
    <property type="match status" value="1"/>
</dbReference>
<name>A0A6J7D757_9ZZZZ</name>
<reference evidence="2" key="1">
    <citation type="submission" date="2020-05" db="EMBL/GenBank/DDBJ databases">
        <authorList>
            <person name="Chiriac C."/>
            <person name="Salcher M."/>
            <person name="Ghai R."/>
            <person name="Kavagutti S V."/>
        </authorList>
    </citation>
    <scope>NUCLEOTIDE SEQUENCE</scope>
</reference>
<organism evidence="2">
    <name type="scientific">freshwater metagenome</name>
    <dbReference type="NCBI Taxonomy" id="449393"/>
    <lineage>
        <taxon>unclassified sequences</taxon>
        <taxon>metagenomes</taxon>
        <taxon>ecological metagenomes</taxon>
    </lineage>
</organism>
<dbReference type="SUPFAM" id="SSF102588">
    <property type="entry name" value="LmbE-like"/>
    <property type="match status" value="1"/>
</dbReference>
<protein>
    <submittedName>
        <fullName evidence="2">Unannotated protein</fullName>
    </submittedName>
</protein>
<dbReference type="PANTHER" id="PTHR12993:SF26">
    <property type="entry name" value="1D-MYO-INOSITOL 2-ACETAMIDO-2-DEOXY-ALPHA-D-GLUCOPYRANOSIDE DEACETYLASE"/>
    <property type="match status" value="1"/>
</dbReference>
<dbReference type="InterPro" id="IPR003737">
    <property type="entry name" value="GlcNAc_PI_deacetylase-related"/>
</dbReference>
<sequence>MVCVHAHPDDEALFTAGVQAHYGRQGVRQVLITCTTGGLGFDAEGRSSIDQAHDAEIVTATRAEELSRSCEILGIDRVEQLGYDDSGMAGWKSNLAETAFVNQSVDEVSAKIAKILEEERPQVVVTYGSDGFYGHPDHIQTHLATMAAVEKSPWVQRVYFVAFSESTLKRCIEKGEAGMSLPDWLRLGLVQGVQDELMETSVDCSDVVELKHRALRSHASQSDNDDLVALPKEVFVEWFGTETYLRGYDTTGSPLPETDLFAGVVAH</sequence>
<dbReference type="EMBL" id="CAFBPM010000022">
    <property type="protein sequence ID" value="CAB5030833.1"/>
    <property type="molecule type" value="Genomic_DNA"/>
</dbReference>
<dbReference type="EMBL" id="CAFABE010000014">
    <property type="protein sequence ID" value="CAB4822185.1"/>
    <property type="molecule type" value="Genomic_DNA"/>
</dbReference>
<proteinExistence type="predicted"/>
<evidence type="ECO:0000313" key="1">
    <source>
        <dbReference type="EMBL" id="CAB4822185.1"/>
    </source>
</evidence>
<dbReference type="GO" id="GO:0016811">
    <property type="term" value="F:hydrolase activity, acting on carbon-nitrogen (but not peptide) bonds, in linear amides"/>
    <property type="evidence" value="ECO:0007669"/>
    <property type="project" value="TreeGrafter"/>
</dbReference>
<dbReference type="InterPro" id="IPR024078">
    <property type="entry name" value="LmbE-like_dom_sf"/>
</dbReference>
<dbReference type="AlphaFoldDB" id="A0A6J7D757"/>
<evidence type="ECO:0000313" key="3">
    <source>
        <dbReference type="EMBL" id="CAB5030833.1"/>
    </source>
</evidence>
<dbReference type="PANTHER" id="PTHR12993">
    <property type="entry name" value="N-ACETYLGLUCOSAMINYL-PHOSPHATIDYLINOSITOL DE-N-ACETYLASE-RELATED"/>
    <property type="match status" value="1"/>
</dbReference>
<dbReference type="EMBL" id="CAFBLT010000001">
    <property type="protein sequence ID" value="CAB4866637.1"/>
    <property type="molecule type" value="Genomic_DNA"/>
</dbReference>